<accession>A0A2P2JL45</accession>
<dbReference type="EMBL" id="GGEC01013665">
    <property type="protein sequence ID" value="MBW94148.1"/>
    <property type="molecule type" value="Transcribed_RNA"/>
</dbReference>
<reference evidence="1" key="1">
    <citation type="submission" date="2018-02" db="EMBL/GenBank/DDBJ databases">
        <title>Rhizophora mucronata_Transcriptome.</title>
        <authorList>
            <person name="Meera S.P."/>
            <person name="Sreeshan A."/>
            <person name="Augustine A."/>
        </authorList>
    </citation>
    <scope>NUCLEOTIDE SEQUENCE</scope>
    <source>
        <tissue evidence="1">Leaf</tissue>
    </source>
</reference>
<organism evidence="1">
    <name type="scientific">Rhizophora mucronata</name>
    <name type="common">Asiatic mangrove</name>
    <dbReference type="NCBI Taxonomy" id="61149"/>
    <lineage>
        <taxon>Eukaryota</taxon>
        <taxon>Viridiplantae</taxon>
        <taxon>Streptophyta</taxon>
        <taxon>Embryophyta</taxon>
        <taxon>Tracheophyta</taxon>
        <taxon>Spermatophyta</taxon>
        <taxon>Magnoliopsida</taxon>
        <taxon>eudicotyledons</taxon>
        <taxon>Gunneridae</taxon>
        <taxon>Pentapetalae</taxon>
        <taxon>rosids</taxon>
        <taxon>fabids</taxon>
        <taxon>Malpighiales</taxon>
        <taxon>Rhizophoraceae</taxon>
        <taxon>Rhizophora</taxon>
    </lineage>
</organism>
<protein>
    <submittedName>
        <fullName evidence="1">Uncharacterized protein</fullName>
    </submittedName>
</protein>
<proteinExistence type="predicted"/>
<dbReference type="AlphaFoldDB" id="A0A2P2JL45"/>
<name>A0A2P2JL45_RHIMU</name>
<sequence>MYKKLNMRLRLCCCCIYRRNWRNAFLFTVITRQSINQHVMPEIEEHVWF</sequence>
<evidence type="ECO:0000313" key="1">
    <source>
        <dbReference type="EMBL" id="MBW94148.1"/>
    </source>
</evidence>